<dbReference type="EMBL" id="RXLQ01000030">
    <property type="protein sequence ID" value="RSZ55251.1"/>
    <property type="molecule type" value="Genomic_DNA"/>
</dbReference>
<dbReference type="RefSeq" id="WP_126077783.1">
    <property type="nucleotide sequence ID" value="NZ_CP051166.1"/>
</dbReference>
<evidence type="ECO:0000313" key="3">
    <source>
        <dbReference type="Proteomes" id="UP000278085"/>
    </source>
</evidence>
<dbReference type="AlphaFoldDB" id="A0A430HCM7"/>
<organism evidence="2 3">
    <name type="scientific">Massilia atriviolacea</name>
    <dbReference type="NCBI Taxonomy" id="2495579"/>
    <lineage>
        <taxon>Bacteria</taxon>
        <taxon>Pseudomonadati</taxon>
        <taxon>Pseudomonadota</taxon>
        <taxon>Betaproteobacteria</taxon>
        <taxon>Burkholderiales</taxon>
        <taxon>Oxalobacteraceae</taxon>
        <taxon>Telluria group</taxon>
        <taxon>Massilia</taxon>
    </lineage>
</organism>
<keyword evidence="1" id="KW-1133">Transmembrane helix</keyword>
<sequence>MSLRNIVICACKAGATLLRMPSRAIKKNVDAFRQARDNHRRNIAYIRDLFDGIRTQAKARQAVDDTGDIESFQAMMDRRAANAPSVDMLTRHFLRQKRWALAAAALFTVLAIGAIASGHMLGIATLLSALPLFFMASLSAQLRLWQLRNKRLSPSEKGGLQDFIKEIDGWYWEVLDPELGKSSGERR</sequence>
<dbReference type="Proteomes" id="UP000278085">
    <property type="component" value="Unassembled WGS sequence"/>
</dbReference>
<dbReference type="OrthoDB" id="6866190at2"/>
<evidence type="ECO:0000256" key="1">
    <source>
        <dbReference type="SAM" id="Phobius"/>
    </source>
</evidence>
<name>A0A430HCM7_9BURK</name>
<keyword evidence="1" id="KW-0812">Transmembrane</keyword>
<feature type="transmembrane region" description="Helical" evidence="1">
    <location>
        <begin position="123"/>
        <end position="145"/>
    </location>
</feature>
<keyword evidence="1" id="KW-0472">Membrane</keyword>
<reference evidence="2 3" key="1">
    <citation type="submission" date="2018-12" db="EMBL/GenBank/DDBJ databases">
        <authorList>
            <person name="Yang E."/>
        </authorList>
    </citation>
    <scope>NUCLEOTIDE SEQUENCE [LARGE SCALE GENOMIC DNA]</scope>
    <source>
        <strain evidence="2 3">SOD</strain>
    </source>
</reference>
<accession>A0A430HCM7</accession>
<gene>
    <name evidence="2" type="ORF">EJB06_30470</name>
</gene>
<feature type="transmembrane region" description="Helical" evidence="1">
    <location>
        <begin position="99"/>
        <end position="117"/>
    </location>
</feature>
<comment type="caution">
    <text evidence="2">The sequence shown here is derived from an EMBL/GenBank/DDBJ whole genome shotgun (WGS) entry which is preliminary data.</text>
</comment>
<proteinExistence type="predicted"/>
<evidence type="ECO:0000313" key="2">
    <source>
        <dbReference type="EMBL" id="RSZ55251.1"/>
    </source>
</evidence>
<keyword evidence="3" id="KW-1185">Reference proteome</keyword>
<protein>
    <submittedName>
        <fullName evidence="2">Uncharacterized protein</fullName>
    </submittedName>
</protein>